<dbReference type="PANTHER" id="PTHR43693:SF1">
    <property type="entry name" value="PROTEIN PHOSPHATASE CHEZ"/>
    <property type="match status" value="1"/>
</dbReference>
<protein>
    <recommendedName>
        <fullName evidence="3">Protein phosphatase CheZ</fullName>
    </recommendedName>
    <alternativeName>
        <fullName evidence="9">Chemotaxis protein CheZ</fullName>
    </alternativeName>
</protein>
<dbReference type="PANTHER" id="PTHR43693">
    <property type="entry name" value="PROTEIN PHOSPHATASE CHEZ"/>
    <property type="match status" value="1"/>
</dbReference>
<evidence type="ECO:0000313" key="11">
    <source>
        <dbReference type="Proteomes" id="UP000229757"/>
    </source>
</evidence>
<dbReference type="EMBL" id="CP011797">
    <property type="protein sequence ID" value="ATX77297.1"/>
    <property type="molecule type" value="Genomic_DNA"/>
</dbReference>
<evidence type="ECO:0000256" key="9">
    <source>
        <dbReference type="ARBA" id="ARBA00029599"/>
    </source>
</evidence>
<evidence type="ECO:0000256" key="8">
    <source>
        <dbReference type="ARBA" id="ARBA00022912"/>
    </source>
</evidence>
<reference evidence="10 11" key="1">
    <citation type="journal article" date="2017" name="Environ. Microbiol.">
        <title>Genomic and physiological analyses of 'Reinekea forsetii' reveal a versatile opportunistic lifestyle during spring algae blooms.</title>
        <authorList>
            <person name="Avci B."/>
            <person name="Hahnke R.L."/>
            <person name="Chafee M."/>
            <person name="Fischer T."/>
            <person name="Gruber-Vodicka H."/>
            <person name="Tegetmeyer H.E."/>
            <person name="Harder J."/>
            <person name="Fuchs B.M."/>
            <person name="Amann R.I."/>
            <person name="Teeling H."/>
        </authorList>
    </citation>
    <scope>NUCLEOTIDE SEQUENCE [LARGE SCALE GENOMIC DNA]</scope>
    <source>
        <strain evidence="10 11">Hel1_31_D35</strain>
    </source>
</reference>
<evidence type="ECO:0000256" key="7">
    <source>
        <dbReference type="ARBA" id="ARBA00022801"/>
    </source>
</evidence>
<comment type="subcellular location">
    <subcellularLocation>
        <location evidence="1">Cytoplasm</location>
    </subcellularLocation>
</comment>
<dbReference type="GO" id="GO:0005737">
    <property type="term" value="C:cytoplasm"/>
    <property type="evidence" value="ECO:0007669"/>
    <property type="project" value="UniProtKB-SubCell"/>
</dbReference>
<dbReference type="SUPFAM" id="SSF75708">
    <property type="entry name" value="Chemotaxis phosphatase CheZ"/>
    <property type="match status" value="1"/>
</dbReference>
<proteinExistence type="inferred from homology"/>
<evidence type="ECO:0000256" key="4">
    <source>
        <dbReference type="ARBA" id="ARBA00022490"/>
    </source>
</evidence>
<dbReference type="GO" id="GO:0006935">
    <property type="term" value="P:chemotaxis"/>
    <property type="evidence" value="ECO:0007669"/>
    <property type="project" value="UniProtKB-KW"/>
</dbReference>
<dbReference type="InterPro" id="IPR050992">
    <property type="entry name" value="CheZ_family_phosphatases"/>
</dbReference>
<keyword evidence="6" id="KW-0283">Flagellar rotation</keyword>
<comment type="similarity">
    <text evidence="2">Belongs to the CheZ family.</text>
</comment>
<evidence type="ECO:0000256" key="5">
    <source>
        <dbReference type="ARBA" id="ARBA00022500"/>
    </source>
</evidence>
<keyword evidence="5" id="KW-0145">Chemotaxis</keyword>
<name>A0A2K8KRE0_9GAMM</name>
<dbReference type="Gene3D" id="1.10.287.500">
    <property type="entry name" value="Helix hairpin bin"/>
    <property type="match status" value="1"/>
</dbReference>
<organism evidence="10 11">
    <name type="scientific">Reinekea forsetii</name>
    <dbReference type="NCBI Taxonomy" id="1336806"/>
    <lineage>
        <taxon>Bacteria</taxon>
        <taxon>Pseudomonadati</taxon>
        <taxon>Pseudomonadota</taxon>
        <taxon>Gammaproteobacteria</taxon>
        <taxon>Oceanospirillales</taxon>
        <taxon>Saccharospirillaceae</taxon>
        <taxon>Reinekea</taxon>
    </lineage>
</organism>
<evidence type="ECO:0000256" key="2">
    <source>
        <dbReference type="ARBA" id="ARBA00005908"/>
    </source>
</evidence>
<dbReference type="AlphaFoldDB" id="A0A2K8KRE0"/>
<dbReference type="KEGG" id="rfo:REIFOR_02163"/>
<keyword evidence="4" id="KW-0963">Cytoplasm</keyword>
<evidence type="ECO:0000256" key="3">
    <source>
        <dbReference type="ARBA" id="ARBA00018484"/>
    </source>
</evidence>
<gene>
    <name evidence="10" type="primary">cheZ</name>
    <name evidence="10" type="ORF">REIFOR_02163</name>
</gene>
<dbReference type="Proteomes" id="UP000229757">
    <property type="component" value="Chromosome"/>
</dbReference>
<accession>A0A2K8KRE0</accession>
<dbReference type="GO" id="GO:0009288">
    <property type="term" value="C:bacterial-type flagellum"/>
    <property type="evidence" value="ECO:0007669"/>
    <property type="project" value="InterPro"/>
</dbReference>
<sequence length="303" mass="33749">MAMTEQTAEPKRFATLLKQRAPELLECANKNNLEAAVQILIELQHARTPQLSSESDVMENLREKAQLLHDNICNGQFESALVNLQEMQNVRDKGLYQEIGRLTRALHSAITNFAIDSQLEDEASELTEASDRLAYVSELTERAANRTLDLVEDSLPLVKAIQLEANVLKREWQRMVQREMTAAEFRTLYWRLDEYFQKLAADSAVLSGNMTQILLAQDFQDLTGQVIHKVTGLVKEVESSLVELVFMASQVEAITGIIAHGNDAQRDATPDETLGHGPAINTGQADVVANQDDVDDLLSSLGF</sequence>
<dbReference type="Pfam" id="PF04344">
    <property type="entry name" value="CheZ"/>
    <property type="match status" value="1"/>
</dbReference>
<dbReference type="InterPro" id="IPR007439">
    <property type="entry name" value="Chemotax_Pase_CheZ"/>
</dbReference>
<evidence type="ECO:0000313" key="10">
    <source>
        <dbReference type="EMBL" id="ATX77297.1"/>
    </source>
</evidence>
<evidence type="ECO:0000256" key="1">
    <source>
        <dbReference type="ARBA" id="ARBA00004496"/>
    </source>
</evidence>
<keyword evidence="11" id="KW-1185">Reference proteome</keyword>
<dbReference type="GO" id="GO:0097588">
    <property type="term" value="P:archaeal or bacterial-type flagellum-dependent cell motility"/>
    <property type="evidence" value="ECO:0007669"/>
    <property type="project" value="UniProtKB-KW"/>
</dbReference>
<dbReference type="GO" id="GO:0050920">
    <property type="term" value="P:regulation of chemotaxis"/>
    <property type="evidence" value="ECO:0007669"/>
    <property type="project" value="InterPro"/>
</dbReference>
<evidence type="ECO:0000256" key="6">
    <source>
        <dbReference type="ARBA" id="ARBA00022779"/>
    </source>
</evidence>
<keyword evidence="8" id="KW-0904">Protein phosphatase</keyword>
<dbReference type="GO" id="GO:0004721">
    <property type="term" value="F:phosphoprotein phosphatase activity"/>
    <property type="evidence" value="ECO:0007669"/>
    <property type="project" value="UniProtKB-KW"/>
</dbReference>
<keyword evidence="7" id="KW-0378">Hydrolase</keyword>